<protein>
    <submittedName>
        <fullName evidence="1">Uncharacterized protein</fullName>
    </submittedName>
</protein>
<dbReference type="OrthoDB" id="3758478at2759"/>
<dbReference type="EMBL" id="KV750564">
    <property type="protein sequence ID" value="OCL04240.1"/>
    <property type="molecule type" value="Genomic_DNA"/>
</dbReference>
<gene>
    <name evidence="1" type="ORF">AOQ84DRAFT_442220</name>
</gene>
<evidence type="ECO:0000313" key="2">
    <source>
        <dbReference type="Proteomes" id="UP000250140"/>
    </source>
</evidence>
<dbReference type="AlphaFoldDB" id="A0A8E2ESV9"/>
<name>A0A8E2ESV9_9PEZI</name>
<organism evidence="1 2">
    <name type="scientific">Glonium stellatum</name>
    <dbReference type="NCBI Taxonomy" id="574774"/>
    <lineage>
        <taxon>Eukaryota</taxon>
        <taxon>Fungi</taxon>
        <taxon>Dikarya</taxon>
        <taxon>Ascomycota</taxon>
        <taxon>Pezizomycotina</taxon>
        <taxon>Dothideomycetes</taxon>
        <taxon>Pleosporomycetidae</taxon>
        <taxon>Gloniales</taxon>
        <taxon>Gloniaceae</taxon>
        <taxon>Glonium</taxon>
    </lineage>
</organism>
<accession>A0A8E2ESV9</accession>
<reference evidence="1 2" key="1">
    <citation type="journal article" date="2016" name="Nat. Commun.">
        <title>Ectomycorrhizal ecology is imprinted in the genome of the dominant symbiotic fungus Cenococcum geophilum.</title>
        <authorList>
            <consortium name="DOE Joint Genome Institute"/>
            <person name="Peter M."/>
            <person name="Kohler A."/>
            <person name="Ohm R.A."/>
            <person name="Kuo A."/>
            <person name="Krutzmann J."/>
            <person name="Morin E."/>
            <person name="Arend M."/>
            <person name="Barry K.W."/>
            <person name="Binder M."/>
            <person name="Choi C."/>
            <person name="Clum A."/>
            <person name="Copeland A."/>
            <person name="Grisel N."/>
            <person name="Haridas S."/>
            <person name="Kipfer T."/>
            <person name="LaButti K."/>
            <person name="Lindquist E."/>
            <person name="Lipzen A."/>
            <person name="Maire R."/>
            <person name="Meier B."/>
            <person name="Mihaltcheva S."/>
            <person name="Molinier V."/>
            <person name="Murat C."/>
            <person name="Poggeler S."/>
            <person name="Quandt C.A."/>
            <person name="Sperisen C."/>
            <person name="Tritt A."/>
            <person name="Tisserant E."/>
            <person name="Crous P.W."/>
            <person name="Henrissat B."/>
            <person name="Nehls U."/>
            <person name="Egli S."/>
            <person name="Spatafora J.W."/>
            <person name="Grigoriev I.V."/>
            <person name="Martin F.M."/>
        </authorList>
    </citation>
    <scope>NUCLEOTIDE SEQUENCE [LARGE SCALE GENOMIC DNA]</scope>
    <source>
        <strain evidence="1 2">CBS 207.34</strain>
    </source>
</reference>
<keyword evidence="2" id="KW-1185">Reference proteome</keyword>
<dbReference type="PANTHER" id="PTHR39598">
    <property type="entry name" value="AUSTINOL SYNTHESIS PROTEIN F-RELATED"/>
    <property type="match status" value="1"/>
</dbReference>
<evidence type="ECO:0000313" key="1">
    <source>
        <dbReference type="EMBL" id="OCL04240.1"/>
    </source>
</evidence>
<dbReference type="Proteomes" id="UP000250140">
    <property type="component" value="Unassembled WGS sequence"/>
</dbReference>
<dbReference type="PANTHER" id="PTHR39598:SF1">
    <property type="entry name" value="AUSTINOID BIOSYNTHESIS CLUSTERS PROTEIN F-RELATED"/>
    <property type="match status" value="1"/>
</dbReference>
<proteinExistence type="predicted"/>
<sequence>MTSTRRNTAVAFFDTFKTLSVQDAISIRTPTCRHIFTPASISPPPPLDNAQFAAHISRLKEIIASFPVTTKEISEDQEKNQVIIWATAQAEFHTELKDAGISDEEWAYKGEYVFILTMDETGQKIDRVVEFLDSKATERLRELMARARANK</sequence>
<dbReference type="InterPro" id="IPR050977">
    <property type="entry name" value="Fungal_Meroterpenoid_Isomerase"/>
</dbReference>